<organism evidence="1 2">
    <name type="scientific">Mycena sanguinolenta</name>
    <dbReference type="NCBI Taxonomy" id="230812"/>
    <lineage>
        <taxon>Eukaryota</taxon>
        <taxon>Fungi</taxon>
        <taxon>Dikarya</taxon>
        <taxon>Basidiomycota</taxon>
        <taxon>Agaricomycotina</taxon>
        <taxon>Agaricomycetes</taxon>
        <taxon>Agaricomycetidae</taxon>
        <taxon>Agaricales</taxon>
        <taxon>Marasmiineae</taxon>
        <taxon>Mycenaceae</taxon>
        <taxon>Mycena</taxon>
    </lineage>
</organism>
<evidence type="ECO:0000313" key="1">
    <source>
        <dbReference type="EMBL" id="KAF7364188.1"/>
    </source>
</evidence>
<dbReference type="SUPFAM" id="SSF52047">
    <property type="entry name" value="RNI-like"/>
    <property type="match status" value="1"/>
</dbReference>
<proteinExistence type="predicted"/>
<dbReference type="OrthoDB" id="3031760at2759"/>
<dbReference type="EMBL" id="JACAZH010000007">
    <property type="protein sequence ID" value="KAF7364188.1"/>
    <property type="molecule type" value="Genomic_DNA"/>
</dbReference>
<dbReference type="AlphaFoldDB" id="A0A8H6YN37"/>
<keyword evidence="2" id="KW-1185">Reference proteome</keyword>
<name>A0A8H6YN37_9AGAR</name>
<sequence>MTPKYFHTSLCFLGPRLTTLKLGLFSTATHLSFLVPVVAQCPSLEDVDLSFSGDVGEVDEFRSLSSFVQSLTRLKTLSVPSLTLEALHHIGRLSTFVSLTLTDQFPLITTTVAPADPLFVSLKSLELRGSTIGACAEIIALLEHAPIVHINLPFSASTPPGTIAQFYATLAATCSHGSVSELQLGARTRDQDRVRSSTTAVWINGSQLRPLLSFSNVTCVMLAARGFNLDDATLADMTRAWPQIQKLCFCSGEYDRAPPAVTLGGLLYLARYCPKLSDLELSLNAAVEVPDLQSLQMENERVRQFHLCCLRVFRSPIVEPAAVALFLSSVFPRLRWVFCRYSPQDQEHEHWSEVATALPTLRAARADEESWAARAK</sequence>
<comment type="caution">
    <text evidence="1">The sequence shown here is derived from an EMBL/GenBank/DDBJ whole genome shotgun (WGS) entry which is preliminary data.</text>
</comment>
<gene>
    <name evidence="1" type="ORF">MSAN_01078100</name>
</gene>
<evidence type="ECO:0000313" key="2">
    <source>
        <dbReference type="Proteomes" id="UP000623467"/>
    </source>
</evidence>
<accession>A0A8H6YN37</accession>
<dbReference type="Gene3D" id="3.80.10.10">
    <property type="entry name" value="Ribonuclease Inhibitor"/>
    <property type="match status" value="1"/>
</dbReference>
<dbReference type="Proteomes" id="UP000623467">
    <property type="component" value="Unassembled WGS sequence"/>
</dbReference>
<dbReference type="InterPro" id="IPR032675">
    <property type="entry name" value="LRR_dom_sf"/>
</dbReference>
<protein>
    <submittedName>
        <fullName evidence="1">Uncharacterized protein</fullName>
    </submittedName>
</protein>
<reference evidence="1" key="1">
    <citation type="submission" date="2020-05" db="EMBL/GenBank/DDBJ databases">
        <title>Mycena genomes resolve the evolution of fungal bioluminescence.</title>
        <authorList>
            <person name="Tsai I.J."/>
        </authorList>
    </citation>
    <scope>NUCLEOTIDE SEQUENCE</scope>
    <source>
        <strain evidence="1">160909Yilan</strain>
    </source>
</reference>